<dbReference type="InterPro" id="IPR005840">
    <property type="entry name" value="Ribosomal_uS12_MeSTrfase_RimO"/>
</dbReference>
<dbReference type="HAMAP" id="MF_01865">
    <property type="entry name" value="MTTase_RimO"/>
    <property type="match status" value="1"/>
</dbReference>
<dbReference type="CDD" id="cd01335">
    <property type="entry name" value="Radical_SAM"/>
    <property type="match status" value="1"/>
</dbReference>
<evidence type="ECO:0000259" key="10">
    <source>
        <dbReference type="PROSITE" id="PS51449"/>
    </source>
</evidence>
<feature type="binding site" evidence="8">
    <location>
        <position position="52"/>
    </location>
    <ligand>
        <name>[4Fe-4S] cluster</name>
        <dbReference type="ChEBI" id="CHEBI:49883"/>
        <label>1</label>
    </ligand>
</feature>
<keyword evidence="13" id="KW-1185">Reference proteome</keyword>
<dbReference type="InterPro" id="IPR023404">
    <property type="entry name" value="rSAM_horseshoe"/>
</dbReference>
<evidence type="ECO:0000256" key="8">
    <source>
        <dbReference type="HAMAP-Rule" id="MF_01865"/>
    </source>
</evidence>
<feature type="domain" description="MTTase N-terminal" evidence="10">
    <location>
        <begin position="43"/>
        <end position="153"/>
    </location>
</feature>
<protein>
    <recommendedName>
        <fullName evidence="8">Ribosomal protein uS12 methylthiotransferase RimO</fullName>
        <shortName evidence="8">uS12 MTTase</shortName>
        <shortName evidence="8">uS12 methylthiotransferase</shortName>
        <ecNumber evidence="8">2.8.4.4</ecNumber>
    </recommendedName>
    <alternativeName>
        <fullName evidence="8">Ribosomal protein uS12 (aspartate-C(3))-methylthiotransferase</fullName>
    </alternativeName>
    <alternativeName>
        <fullName evidence="8">Ribosome maturation factor RimO</fullName>
    </alternativeName>
</protein>
<dbReference type="InterPro" id="IPR058240">
    <property type="entry name" value="rSAM_sf"/>
</dbReference>
<dbReference type="SFLD" id="SFLDG01082">
    <property type="entry name" value="B12-binding_domain_containing"/>
    <property type="match status" value="1"/>
</dbReference>
<comment type="catalytic activity">
    <reaction evidence="8">
        <text>L-aspartate(89)-[ribosomal protein uS12]-hydrogen + (sulfur carrier)-SH + AH2 + 2 S-adenosyl-L-methionine = 3-methylsulfanyl-L-aspartate(89)-[ribosomal protein uS12]-hydrogen + (sulfur carrier)-H + 5'-deoxyadenosine + L-methionine + A + S-adenosyl-L-homocysteine + 2 H(+)</text>
        <dbReference type="Rhea" id="RHEA:37087"/>
        <dbReference type="Rhea" id="RHEA-COMP:10460"/>
        <dbReference type="Rhea" id="RHEA-COMP:10461"/>
        <dbReference type="Rhea" id="RHEA-COMP:14737"/>
        <dbReference type="Rhea" id="RHEA-COMP:14739"/>
        <dbReference type="ChEBI" id="CHEBI:13193"/>
        <dbReference type="ChEBI" id="CHEBI:15378"/>
        <dbReference type="ChEBI" id="CHEBI:17319"/>
        <dbReference type="ChEBI" id="CHEBI:17499"/>
        <dbReference type="ChEBI" id="CHEBI:29917"/>
        <dbReference type="ChEBI" id="CHEBI:29961"/>
        <dbReference type="ChEBI" id="CHEBI:57844"/>
        <dbReference type="ChEBI" id="CHEBI:57856"/>
        <dbReference type="ChEBI" id="CHEBI:59789"/>
        <dbReference type="ChEBI" id="CHEBI:64428"/>
        <dbReference type="ChEBI" id="CHEBI:73599"/>
        <dbReference type="EC" id="2.8.4.4"/>
    </reaction>
</comment>
<name>A0ABW4XQT1_9GAMM</name>
<evidence type="ECO:0000256" key="5">
    <source>
        <dbReference type="ARBA" id="ARBA00022723"/>
    </source>
</evidence>
<accession>A0ABW4XQT1</accession>
<dbReference type="EC" id="2.8.4.4" evidence="8"/>
<dbReference type="Pfam" id="PF00919">
    <property type="entry name" value="UPF0004"/>
    <property type="match status" value="1"/>
</dbReference>
<keyword evidence="4 8" id="KW-0949">S-adenosyl-L-methionine</keyword>
<dbReference type="Gene3D" id="3.80.30.20">
    <property type="entry name" value="tm_1862 like domain"/>
    <property type="match status" value="1"/>
</dbReference>
<dbReference type="PROSITE" id="PS51918">
    <property type="entry name" value="RADICAL_SAM"/>
    <property type="match status" value="1"/>
</dbReference>
<comment type="caution">
    <text evidence="12">The sequence shown here is derived from an EMBL/GenBank/DDBJ whole genome shotgun (WGS) entry which is preliminary data.</text>
</comment>
<evidence type="ECO:0000256" key="3">
    <source>
        <dbReference type="ARBA" id="ARBA00022679"/>
    </source>
</evidence>
<dbReference type="PROSITE" id="PS51449">
    <property type="entry name" value="MTTASE_N"/>
    <property type="match status" value="1"/>
</dbReference>
<dbReference type="PANTHER" id="PTHR43837:SF1">
    <property type="entry name" value="RIBOSOMAL PROTEIN US12 METHYLTHIOTRANSFERASE RIMO"/>
    <property type="match status" value="1"/>
</dbReference>
<feature type="domain" description="TRAM" evidence="9">
    <location>
        <begin position="411"/>
        <end position="477"/>
    </location>
</feature>
<dbReference type="InterPro" id="IPR020612">
    <property type="entry name" value="Methylthiotransferase_CS"/>
</dbReference>
<keyword evidence="7 8" id="KW-0411">Iron-sulfur</keyword>
<feature type="binding site" evidence="8">
    <location>
        <position position="189"/>
    </location>
    <ligand>
        <name>[4Fe-4S] cluster</name>
        <dbReference type="ChEBI" id="CHEBI:49883"/>
        <label>2</label>
        <note>4Fe-4S-S-AdoMet</note>
    </ligand>
</feature>
<keyword evidence="2 8" id="KW-0963">Cytoplasm</keyword>
<dbReference type="InterPro" id="IPR007197">
    <property type="entry name" value="rSAM"/>
</dbReference>
<keyword evidence="12" id="KW-0687">Ribonucleoprotein</keyword>
<evidence type="ECO:0000256" key="2">
    <source>
        <dbReference type="ARBA" id="ARBA00022490"/>
    </source>
</evidence>
<dbReference type="GO" id="GO:0005840">
    <property type="term" value="C:ribosome"/>
    <property type="evidence" value="ECO:0007669"/>
    <property type="project" value="UniProtKB-KW"/>
</dbReference>
<dbReference type="PANTHER" id="PTHR43837">
    <property type="entry name" value="RIBOSOMAL PROTEIN S12 METHYLTHIOTRANSFERASE RIMO"/>
    <property type="match status" value="1"/>
</dbReference>
<keyword evidence="12" id="KW-0689">Ribosomal protein</keyword>
<comment type="function">
    <text evidence="8">Catalyzes the methylthiolation of an aspartic acid residue of ribosomal protein uS12.</text>
</comment>
<dbReference type="SFLD" id="SFLDS00029">
    <property type="entry name" value="Radical_SAM"/>
    <property type="match status" value="1"/>
</dbReference>
<dbReference type="SMART" id="SM00729">
    <property type="entry name" value="Elp3"/>
    <property type="match status" value="1"/>
</dbReference>
<dbReference type="InterPro" id="IPR002792">
    <property type="entry name" value="TRAM_dom"/>
</dbReference>
<proteinExistence type="inferred from homology"/>
<dbReference type="InterPro" id="IPR038135">
    <property type="entry name" value="Methylthiotransferase_N_sf"/>
</dbReference>
<evidence type="ECO:0000259" key="11">
    <source>
        <dbReference type="PROSITE" id="PS51918"/>
    </source>
</evidence>
<dbReference type="RefSeq" id="WP_345339877.1">
    <property type="nucleotide sequence ID" value="NZ_BAABLI010000012.1"/>
</dbReference>
<feature type="binding site" evidence="8">
    <location>
        <position position="117"/>
    </location>
    <ligand>
        <name>[4Fe-4S] cluster</name>
        <dbReference type="ChEBI" id="CHEBI:49883"/>
        <label>1</label>
    </ligand>
</feature>
<evidence type="ECO:0000313" key="12">
    <source>
        <dbReference type="EMBL" id="MFD2097199.1"/>
    </source>
</evidence>
<dbReference type="Proteomes" id="UP001597380">
    <property type="component" value="Unassembled WGS sequence"/>
</dbReference>
<dbReference type="PROSITE" id="PS50926">
    <property type="entry name" value="TRAM"/>
    <property type="match status" value="1"/>
</dbReference>
<dbReference type="PROSITE" id="PS01278">
    <property type="entry name" value="MTTASE_RADICAL"/>
    <property type="match status" value="1"/>
</dbReference>
<dbReference type="Pfam" id="PF18693">
    <property type="entry name" value="TRAM_2"/>
    <property type="match status" value="1"/>
</dbReference>
<evidence type="ECO:0000313" key="13">
    <source>
        <dbReference type="Proteomes" id="UP001597380"/>
    </source>
</evidence>
<comment type="subcellular location">
    <subcellularLocation>
        <location evidence="8">Cytoplasm</location>
    </subcellularLocation>
</comment>
<evidence type="ECO:0000259" key="9">
    <source>
        <dbReference type="PROSITE" id="PS50926"/>
    </source>
</evidence>
<dbReference type="NCBIfam" id="TIGR01125">
    <property type="entry name" value="30S ribosomal protein S12 methylthiotransferase RimO"/>
    <property type="match status" value="1"/>
</dbReference>
<keyword evidence="5 8" id="KW-0479">Metal-binding</keyword>
<dbReference type="EMBL" id="JBHUHT010000016">
    <property type="protein sequence ID" value="MFD2097199.1"/>
    <property type="molecule type" value="Genomic_DNA"/>
</dbReference>
<dbReference type="SUPFAM" id="SSF102114">
    <property type="entry name" value="Radical SAM enzymes"/>
    <property type="match status" value="1"/>
</dbReference>
<feature type="binding site" evidence="8">
    <location>
        <position position="192"/>
    </location>
    <ligand>
        <name>[4Fe-4S] cluster</name>
        <dbReference type="ChEBI" id="CHEBI:49883"/>
        <label>2</label>
        <note>4Fe-4S-S-AdoMet</note>
    </ligand>
</feature>
<evidence type="ECO:0000256" key="4">
    <source>
        <dbReference type="ARBA" id="ARBA00022691"/>
    </source>
</evidence>
<keyword evidence="3 8" id="KW-0808">Transferase</keyword>
<evidence type="ECO:0000256" key="7">
    <source>
        <dbReference type="ARBA" id="ARBA00023014"/>
    </source>
</evidence>
<dbReference type="InterPro" id="IPR006638">
    <property type="entry name" value="Elp3/MiaA/NifB-like_rSAM"/>
</dbReference>
<dbReference type="InterPro" id="IPR013848">
    <property type="entry name" value="Methylthiotransferase_N"/>
</dbReference>
<dbReference type="InterPro" id="IPR012340">
    <property type="entry name" value="NA-bd_OB-fold"/>
</dbReference>
<comment type="cofactor">
    <cofactor evidence="8">
        <name>[4Fe-4S] cluster</name>
        <dbReference type="ChEBI" id="CHEBI:49883"/>
    </cofactor>
    <text evidence="8">Binds 2 [4Fe-4S] clusters. One cluster is coordinated with 3 cysteines and an exchangeable S-adenosyl-L-methionine.</text>
</comment>
<feature type="domain" description="Radical SAM core" evidence="11">
    <location>
        <begin position="171"/>
        <end position="408"/>
    </location>
</feature>
<comment type="similarity">
    <text evidence="8">Belongs to the methylthiotransferase family. RimO subfamily.</text>
</comment>
<organism evidence="12 13">
    <name type="scientific">Corallincola platygyrae</name>
    <dbReference type="NCBI Taxonomy" id="1193278"/>
    <lineage>
        <taxon>Bacteria</taxon>
        <taxon>Pseudomonadati</taxon>
        <taxon>Pseudomonadota</taxon>
        <taxon>Gammaproteobacteria</taxon>
        <taxon>Alteromonadales</taxon>
        <taxon>Psychromonadaceae</taxon>
        <taxon>Corallincola</taxon>
    </lineage>
</organism>
<evidence type="ECO:0000256" key="1">
    <source>
        <dbReference type="ARBA" id="ARBA00022485"/>
    </source>
</evidence>
<reference evidence="13" key="1">
    <citation type="journal article" date="2019" name="Int. J. Syst. Evol. Microbiol.">
        <title>The Global Catalogue of Microorganisms (GCM) 10K type strain sequencing project: providing services to taxonomists for standard genome sequencing and annotation.</title>
        <authorList>
            <consortium name="The Broad Institute Genomics Platform"/>
            <consortium name="The Broad Institute Genome Sequencing Center for Infectious Disease"/>
            <person name="Wu L."/>
            <person name="Ma J."/>
        </authorList>
    </citation>
    <scope>NUCLEOTIDE SEQUENCE [LARGE SCALE GENOMIC DNA]</scope>
    <source>
        <strain evidence="13">CGMCC 1.10992</strain>
    </source>
</reference>
<dbReference type="NCBIfam" id="TIGR00089">
    <property type="entry name" value="MiaB/RimO family radical SAM methylthiotransferase"/>
    <property type="match status" value="1"/>
</dbReference>
<dbReference type="GO" id="GO:0103039">
    <property type="term" value="F:protein methylthiotransferase activity"/>
    <property type="evidence" value="ECO:0007669"/>
    <property type="project" value="UniProtKB-EC"/>
</dbReference>
<dbReference type="SFLD" id="SFLDG01061">
    <property type="entry name" value="methylthiotransferase"/>
    <property type="match status" value="1"/>
</dbReference>
<keyword evidence="6 8" id="KW-0408">Iron</keyword>
<dbReference type="Gene3D" id="2.40.50.140">
    <property type="entry name" value="Nucleic acid-binding proteins"/>
    <property type="match status" value="1"/>
</dbReference>
<dbReference type="Pfam" id="PF04055">
    <property type="entry name" value="Radical_SAM"/>
    <property type="match status" value="1"/>
</dbReference>
<dbReference type="Gene3D" id="3.40.50.12160">
    <property type="entry name" value="Methylthiotransferase, N-terminal domain"/>
    <property type="match status" value="1"/>
</dbReference>
<sequence>MTVNTFDPKQTTTMDTPRKVMEQQAKATDTAAAKSEASAEGNARIGFVSLGCPKNLVDSERILTQLRTEGYDVVPTYDDADLVIVNTCGFIDSAVQESLDTIGEALAENGKVIVTGCLGAKENDITEIHPNVLGVTGPHAYEEVLNQVHQHLEKPKHNPFVDLIPDHGVKLTPKHFAYLKISEGCDHRCTFCIIPSMRGDLDSRAVGSVLSEAKRLKEAGVKELLVISQDTSAYGADVKHKMDFADGMPVKTSMQALCEQLAKLGIWVRLHYVYPYPHVDKIIPLMAEGKILPYLDIPFQHANKRILKLMKRPGSAERVIERIKKWREICPELVIRSTFIVGFPGETEEEFEELLAFLREAQLDRVGCFKYSPVEGATANEFPDHVPEEVMEDRLQRFMAVQAEISAAKLQARIGQEYLVLIDEVNSEGAVGRSYMDAPEVDGKVYLTDEFDVEPGDMVWAQIIHADEHDVWGVKVED</sequence>
<feature type="binding site" evidence="8">
    <location>
        <position position="185"/>
    </location>
    <ligand>
        <name>[4Fe-4S] cluster</name>
        <dbReference type="ChEBI" id="CHEBI:49883"/>
        <label>2</label>
        <note>4Fe-4S-S-AdoMet</note>
    </ligand>
</feature>
<dbReference type="InterPro" id="IPR005839">
    <property type="entry name" value="Methylthiotransferase"/>
</dbReference>
<keyword evidence="1 8" id="KW-0004">4Fe-4S</keyword>
<dbReference type="SFLD" id="SFLDF00274">
    <property type="entry name" value="ribosomal_protein_S12_methylth"/>
    <property type="match status" value="1"/>
</dbReference>
<gene>
    <name evidence="8 12" type="primary">rimO</name>
    <name evidence="12" type="ORF">ACFSJ3_14480</name>
</gene>
<feature type="binding site" evidence="8">
    <location>
        <position position="88"/>
    </location>
    <ligand>
        <name>[4Fe-4S] cluster</name>
        <dbReference type="ChEBI" id="CHEBI:49883"/>
        <label>1</label>
    </ligand>
</feature>
<evidence type="ECO:0000256" key="6">
    <source>
        <dbReference type="ARBA" id="ARBA00023004"/>
    </source>
</evidence>